<dbReference type="Pfam" id="PF02932">
    <property type="entry name" value="Neur_chan_memb"/>
    <property type="match status" value="1"/>
</dbReference>
<dbReference type="PRINTS" id="PR00253">
    <property type="entry name" value="GABAARECEPTR"/>
</dbReference>
<dbReference type="CDD" id="cd19049">
    <property type="entry name" value="LGIC_TM_anion"/>
    <property type="match status" value="1"/>
</dbReference>
<dbReference type="PROSITE" id="PS00236">
    <property type="entry name" value="NEUROTR_ION_CHANNEL"/>
    <property type="match status" value="1"/>
</dbReference>
<proteinExistence type="inferred from homology"/>
<dbReference type="Pfam" id="PF02931">
    <property type="entry name" value="Neur_chan_LBD"/>
    <property type="match status" value="1"/>
</dbReference>
<evidence type="ECO:0000313" key="20">
    <source>
        <dbReference type="Proteomes" id="UP001175271"/>
    </source>
</evidence>
<dbReference type="InterPro" id="IPR038050">
    <property type="entry name" value="Neuro_actylchol_rec"/>
</dbReference>
<evidence type="ECO:0000256" key="3">
    <source>
        <dbReference type="ARBA" id="ARBA00022692"/>
    </source>
</evidence>
<dbReference type="FunFam" id="2.70.170.10:FF:000003">
    <property type="entry name" value="Putative gamma-aminobutyric acid receptor subunit gamma-2"/>
    <property type="match status" value="1"/>
</dbReference>
<keyword evidence="4" id="KW-0732">Signal</keyword>
<keyword evidence="2" id="KW-1003">Cell membrane</keyword>
<keyword evidence="20" id="KW-1185">Reference proteome</keyword>
<keyword evidence="9" id="KW-1015">Disulfide bond</keyword>
<evidence type="ECO:0000256" key="10">
    <source>
        <dbReference type="ARBA" id="ARBA00023180"/>
    </source>
</evidence>
<dbReference type="Gene3D" id="1.20.58.390">
    <property type="entry name" value="Neurotransmitter-gated ion-channel transmembrane domain"/>
    <property type="match status" value="1"/>
</dbReference>
<feature type="domain" description="Neurotransmitter-gated ion-channel transmembrane" evidence="18">
    <location>
        <begin position="328"/>
        <end position="572"/>
    </location>
</feature>
<dbReference type="InterPro" id="IPR006028">
    <property type="entry name" value="GABAA/Glycine_rcpt"/>
</dbReference>
<evidence type="ECO:0000256" key="7">
    <source>
        <dbReference type="ARBA" id="ARBA00023065"/>
    </source>
</evidence>
<feature type="transmembrane region" description="Helical" evidence="15">
    <location>
        <begin position="353"/>
        <end position="370"/>
    </location>
</feature>
<dbReference type="GO" id="GO:0045211">
    <property type="term" value="C:postsynaptic membrane"/>
    <property type="evidence" value="ECO:0007669"/>
    <property type="project" value="UniProtKB-SubCell"/>
</dbReference>
<keyword evidence="8 15" id="KW-0472">Membrane</keyword>
<evidence type="ECO:0000256" key="14">
    <source>
        <dbReference type="ARBA" id="ARBA00034104"/>
    </source>
</evidence>
<evidence type="ECO:0000313" key="19">
    <source>
        <dbReference type="EMBL" id="KAK0411275.1"/>
    </source>
</evidence>
<dbReference type="InterPro" id="IPR006029">
    <property type="entry name" value="Neurotrans-gated_channel_TM"/>
</dbReference>
<evidence type="ECO:0000259" key="18">
    <source>
        <dbReference type="Pfam" id="PF02932"/>
    </source>
</evidence>
<evidence type="ECO:0000256" key="15">
    <source>
        <dbReference type="RuleBase" id="RU000687"/>
    </source>
</evidence>
<dbReference type="NCBIfam" id="TIGR00860">
    <property type="entry name" value="LIC"/>
    <property type="match status" value="1"/>
</dbReference>
<accession>A0AA39LVW8</accession>
<dbReference type="GO" id="GO:0004888">
    <property type="term" value="F:transmembrane signaling receptor activity"/>
    <property type="evidence" value="ECO:0007669"/>
    <property type="project" value="InterPro"/>
</dbReference>
<evidence type="ECO:0000256" key="4">
    <source>
        <dbReference type="ARBA" id="ARBA00022729"/>
    </source>
</evidence>
<feature type="domain" description="Neurotransmitter-gated ion-channel ligand-binding" evidence="17">
    <location>
        <begin position="111"/>
        <end position="319"/>
    </location>
</feature>
<organism evidence="19 20">
    <name type="scientific">Steinernema hermaphroditum</name>
    <dbReference type="NCBI Taxonomy" id="289476"/>
    <lineage>
        <taxon>Eukaryota</taxon>
        <taxon>Metazoa</taxon>
        <taxon>Ecdysozoa</taxon>
        <taxon>Nematoda</taxon>
        <taxon>Chromadorea</taxon>
        <taxon>Rhabditida</taxon>
        <taxon>Tylenchina</taxon>
        <taxon>Panagrolaimomorpha</taxon>
        <taxon>Strongyloidoidea</taxon>
        <taxon>Steinernematidae</taxon>
        <taxon>Steinernema</taxon>
    </lineage>
</organism>
<feature type="compositionally biased region" description="Basic and acidic residues" evidence="16">
    <location>
        <begin position="461"/>
        <end position="471"/>
    </location>
</feature>
<evidence type="ECO:0000256" key="16">
    <source>
        <dbReference type="SAM" id="MobiDB-lite"/>
    </source>
</evidence>
<keyword evidence="1 15" id="KW-0813">Transport</keyword>
<dbReference type="InterPro" id="IPR006201">
    <property type="entry name" value="Neur_channel"/>
</dbReference>
<dbReference type="Proteomes" id="UP001175271">
    <property type="component" value="Unassembled WGS sequence"/>
</dbReference>
<evidence type="ECO:0000256" key="9">
    <source>
        <dbReference type="ARBA" id="ARBA00023157"/>
    </source>
</evidence>
<dbReference type="InterPro" id="IPR036734">
    <property type="entry name" value="Neur_chan_lig-bd_sf"/>
</dbReference>
<dbReference type="InterPro" id="IPR006202">
    <property type="entry name" value="Neur_chan_lig-bd"/>
</dbReference>
<dbReference type="PANTHER" id="PTHR18945">
    <property type="entry name" value="NEUROTRANSMITTER GATED ION CHANNEL"/>
    <property type="match status" value="1"/>
</dbReference>
<comment type="caution">
    <text evidence="19">The sequence shown here is derived from an EMBL/GenBank/DDBJ whole genome shotgun (WGS) entry which is preliminary data.</text>
</comment>
<keyword evidence="7 15" id="KW-0406">Ion transport</keyword>
<comment type="subcellular location">
    <subcellularLocation>
        <location evidence="14">Postsynaptic cell membrane</location>
        <topology evidence="14">Multi-pass membrane protein</topology>
    </subcellularLocation>
</comment>
<feature type="transmembrane region" description="Helical" evidence="15">
    <location>
        <begin position="47"/>
        <end position="67"/>
    </location>
</feature>
<keyword evidence="10" id="KW-0325">Glycoprotein</keyword>
<dbReference type="InterPro" id="IPR036719">
    <property type="entry name" value="Neuro-gated_channel_TM_sf"/>
</dbReference>
<keyword evidence="3 15" id="KW-0812">Transmembrane</keyword>
<evidence type="ECO:0000256" key="2">
    <source>
        <dbReference type="ARBA" id="ARBA00022475"/>
    </source>
</evidence>
<feature type="transmembrane region" description="Helical" evidence="15">
    <location>
        <begin position="320"/>
        <end position="341"/>
    </location>
</feature>
<comment type="similarity">
    <text evidence="15">Belongs to the ligand-gated ion channel (TC 1.A.9) family.</text>
</comment>
<dbReference type="EMBL" id="JAUCMV010000003">
    <property type="protein sequence ID" value="KAK0411275.1"/>
    <property type="molecule type" value="Genomic_DNA"/>
</dbReference>
<keyword evidence="5 15" id="KW-1133">Transmembrane helix</keyword>
<evidence type="ECO:0000259" key="17">
    <source>
        <dbReference type="Pfam" id="PF02931"/>
    </source>
</evidence>
<dbReference type="GO" id="GO:0005230">
    <property type="term" value="F:extracellular ligand-gated monoatomic ion channel activity"/>
    <property type="evidence" value="ECO:0007669"/>
    <property type="project" value="InterPro"/>
</dbReference>
<evidence type="ECO:0000256" key="11">
    <source>
        <dbReference type="ARBA" id="ARBA00023214"/>
    </source>
</evidence>
<evidence type="ECO:0000256" key="6">
    <source>
        <dbReference type="ARBA" id="ARBA00023018"/>
    </source>
</evidence>
<feature type="transmembrane region" description="Helical" evidence="15">
    <location>
        <begin position="382"/>
        <end position="406"/>
    </location>
</feature>
<evidence type="ECO:0000256" key="12">
    <source>
        <dbReference type="ARBA" id="ARBA00023257"/>
    </source>
</evidence>
<keyword evidence="6" id="KW-0770">Synapse</keyword>
<sequence>MQAQKRPLCRKRYSAAAAEDLPIPRCPVKCAVYDRFDIYAAPGMKSLLVIMRFLWPLLAIVFVGNTFGKDGFILERFTIDRSRNATFDGHHLRWKRNVVEENKVAANTSLLLNSILKNYDKSFRPNFDKNEPTLVYIDIFVRTMGPISEKTDTYAFDCYFRQTWRDNRLRFQSPNRKVLSLGMSMLDKIWKPDTYFWNGQASYLHTLTTPNRLVRLSEDGIVLYSARLTVKAKCQMDLRRYPLDIQACRLVIGSFAYDINEMIFRWKVVGENRGVHMDYAALAELPQFEMAGFKVYNSSPLSRDMNYSTLEVRFFLHRHIGYFVINFYIPCTLIVLLSWVALWINREATGDRIGLGITSVLTLTFLSLDSRSDFRVDFPTALDVYILICFVALLLCMIEFTIVHYFTKFNTGDPEILRSEKERLRNILRKLPKESMFSVGSRHYNRPNATQKYRTSSSLKKVSETERERPRGGLTPNGLDRNDGGRYSMYSKRQKSASTRERQLTPQQPSHDHHFNMQDFQKDSIGWRVYYWMIDHNRRTDPFGLYENSMSIVDRVCRYILPAMFTVVVIIYYNFYVSRPHDLGKSDWVF</sequence>
<dbReference type="PRINTS" id="PR00252">
    <property type="entry name" value="NRIONCHANNEL"/>
</dbReference>
<dbReference type="SUPFAM" id="SSF90112">
    <property type="entry name" value="Neurotransmitter-gated ion-channel transmembrane pore"/>
    <property type="match status" value="1"/>
</dbReference>
<reference evidence="19" key="1">
    <citation type="submission" date="2023-06" db="EMBL/GenBank/DDBJ databases">
        <title>Genomic analysis of the entomopathogenic nematode Steinernema hermaphroditum.</title>
        <authorList>
            <person name="Schwarz E.M."/>
            <person name="Heppert J.K."/>
            <person name="Baniya A."/>
            <person name="Schwartz H.T."/>
            <person name="Tan C.-H."/>
            <person name="Antoshechkin I."/>
            <person name="Sternberg P.W."/>
            <person name="Goodrich-Blair H."/>
            <person name="Dillman A.R."/>
        </authorList>
    </citation>
    <scope>NUCLEOTIDE SEQUENCE</scope>
    <source>
        <strain evidence="19">PS9179</strain>
        <tissue evidence="19">Whole animal</tissue>
    </source>
</reference>
<dbReference type="InterPro" id="IPR018000">
    <property type="entry name" value="Neurotransmitter_ion_chnl_CS"/>
</dbReference>
<gene>
    <name evidence="19" type="ORF">QR680_005576</name>
</gene>
<protein>
    <submittedName>
        <fullName evidence="19">Uncharacterized protein</fullName>
    </submittedName>
</protein>
<dbReference type="AlphaFoldDB" id="A0AA39LVW8"/>
<dbReference type="Gene3D" id="2.70.170.10">
    <property type="entry name" value="Neurotransmitter-gated ion-channel ligand-binding domain"/>
    <property type="match status" value="1"/>
</dbReference>
<keyword evidence="11" id="KW-0868">Chloride</keyword>
<evidence type="ECO:0000256" key="13">
    <source>
        <dbReference type="ARBA" id="ARBA00023303"/>
    </source>
</evidence>
<keyword evidence="12" id="KW-0628">Postsynaptic cell membrane</keyword>
<name>A0AA39LVW8_9BILA</name>
<evidence type="ECO:0000256" key="5">
    <source>
        <dbReference type="ARBA" id="ARBA00022989"/>
    </source>
</evidence>
<dbReference type="SUPFAM" id="SSF63712">
    <property type="entry name" value="Nicotinic receptor ligand binding domain-like"/>
    <property type="match status" value="1"/>
</dbReference>
<feature type="region of interest" description="Disordered" evidence="16">
    <location>
        <begin position="440"/>
        <end position="515"/>
    </location>
</feature>
<feature type="transmembrane region" description="Helical" evidence="15">
    <location>
        <begin position="559"/>
        <end position="577"/>
    </location>
</feature>
<feature type="compositionally biased region" description="Polar residues" evidence="16">
    <location>
        <begin position="447"/>
        <end position="460"/>
    </location>
</feature>
<evidence type="ECO:0000256" key="8">
    <source>
        <dbReference type="ARBA" id="ARBA00023136"/>
    </source>
</evidence>
<keyword evidence="13 15" id="KW-0407">Ion channel</keyword>
<evidence type="ECO:0000256" key="1">
    <source>
        <dbReference type="ARBA" id="ARBA00022448"/>
    </source>
</evidence>